<protein>
    <submittedName>
        <fullName evidence="1">Uncharacterized protein</fullName>
    </submittedName>
</protein>
<reference evidence="1" key="1">
    <citation type="journal article" date="2020" name="Stud. Mycol.">
        <title>101 Dothideomycetes genomes: a test case for predicting lifestyles and emergence of pathogens.</title>
        <authorList>
            <person name="Haridas S."/>
            <person name="Albert R."/>
            <person name="Binder M."/>
            <person name="Bloem J."/>
            <person name="Labutti K."/>
            <person name="Salamov A."/>
            <person name="Andreopoulos B."/>
            <person name="Baker S."/>
            <person name="Barry K."/>
            <person name="Bills G."/>
            <person name="Bluhm B."/>
            <person name="Cannon C."/>
            <person name="Castanera R."/>
            <person name="Culley D."/>
            <person name="Daum C."/>
            <person name="Ezra D."/>
            <person name="Gonzalez J."/>
            <person name="Henrissat B."/>
            <person name="Kuo A."/>
            <person name="Liang C."/>
            <person name="Lipzen A."/>
            <person name="Lutzoni F."/>
            <person name="Magnuson J."/>
            <person name="Mondo S."/>
            <person name="Nolan M."/>
            <person name="Ohm R."/>
            <person name="Pangilinan J."/>
            <person name="Park H.-J."/>
            <person name="Ramirez L."/>
            <person name="Alfaro M."/>
            <person name="Sun H."/>
            <person name="Tritt A."/>
            <person name="Yoshinaga Y."/>
            <person name="Zwiers L.-H."/>
            <person name="Turgeon B."/>
            <person name="Goodwin S."/>
            <person name="Spatafora J."/>
            <person name="Crous P."/>
            <person name="Grigoriev I."/>
        </authorList>
    </citation>
    <scope>NUCLEOTIDE SEQUENCE</scope>
    <source>
        <strain evidence="1">CBS 119925</strain>
    </source>
</reference>
<evidence type="ECO:0000313" key="2">
    <source>
        <dbReference type="Proteomes" id="UP000799440"/>
    </source>
</evidence>
<proteinExistence type="predicted"/>
<gene>
    <name evidence="1" type="ORF">M011DRAFT_453964</name>
</gene>
<accession>A0A6A6UUK7</accession>
<dbReference type="AlphaFoldDB" id="A0A6A6UUK7"/>
<dbReference type="EMBL" id="MU006618">
    <property type="protein sequence ID" value="KAF2741958.1"/>
    <property type="molecule type" value="Genomic_DNA"/>
</dbReference>
<organism evidence="1 2">
    <name type="scientific">Sporormia fimetaria CBS 119925</name>
    <dbReference type="NCBI Taxonomy" id="1340428"/>
    <lineage>
        <taxon>Eukaryota</taxon>
        <taxon>Fungi</taxon>
        <taxon>Dikarya</taxon>
        <taxon>Ascomycota</taxon>
        <taxon>Pezizomycotina</taxon>
        <taxon>Dothideomycetes</taxon>
        <taxon>Pleosporomycetidae</taxon>
        <taxon>Pleosporales</taxon>
        <taxon>Sporormiaceae</taxon>
        <taxon>Sporormia</taxon>
    </lineage>
</organism>
<evidence type="ECO:0000313" key="1">
    <source>
        <dbReference type="EMBL" id="KAF2741958.1"/>
    </source>
</evidence>
<dbReference type="Proteomes" id="UP000799440">
    <property type="component" value="Unassembled WGS sequence"/>
</dbReference>
<name>A0A6A6UUK7_9PLEO</name>
<dbReference type="OrthoDB" id="4457531at2759"/>
<sequence>MAPSAFGKFSDEEFAGLNLEGLDENEFQRLARNRMPLILPWHRQPIRIGTGYHSSRQLTADPWATETPFNLAELMLQAKIFRPEQGTTSSFSSKTTSRKAETNDHLTLGFGVGIAPPIPVVAVSVFGQFDQAVISNSDSDKTSTRSTCRLGCVDLEVGPRLTTEAICEIKYRGGYEGFKQRYGDYYVAGYRIGADTGLLLSSSGSSREQVDKYSIKAEVEVLFVTVSKTWNKEFETFRAGRAMKLLGYDTLEDRTWQNSCAAGDSIPETRNWLAGRPMLEEGTLKADAEAVISRSHSLIERVGEVLRRHGVEDGSYLTFKQCEALVADGVVVELLLMPMDHLRDVVRWRLDDNII</sequence>
<keyword evidence="2" id="KW-1185">Reference proteome</keyword>